<organism evidence="1">
    <name type="scientific">Arundo donax</name>
    <name type="common">Giant reed</name>
    <name type="synonym">Donax arundinaceus</name>
    <dbReference type="NCBI Taxonomy" id="35708"/>
    <lineage>
        <taxon>Eukaryota</taxon>
        <taxon>Viridiplantae</taxon>
        <taxon>Streptophyta</taxon>
        <taxon>Embryophyta</taxon>
        <taxon>Tracheophyta</taxon>
        <taxon>Spermatophyta</taxon>
        <taxon>Magnoliopsida</taxon>
        <taxon>Liliopsida</taxon>
        <taxon>Poales</taxon>
        <taxon>Poaceae</taxon>
        <taxon>PACMAD clade</taxon>
        <taxon>Arundinoideae</taxon>
        <taxon>Arundineae</taxon>
        <taxon>Arundo</taxon>
    </lineage>
</organism>
<reference evidence="1" key="1">
    <citation type="submission" date="2014-09" db="EMBL/GenBank/DDBJ databases">
        <authorList>
            <person name="Magalhaes I.L.F."/>
            <person name="Oliveira U."/>
            <person name="Santos F.R."/>
            <person name="Vidigal T.H.D.A."/>
            <person name="Brescovit A.D."/>
            <person name="Santos A.J."/>
        </authorList>
    </citation>
    <scope>NUCLEOTIDE SEQUENCE</scope>
    <source>
        <tissue evidence="1">Shoot tissue taken approximately 20 cm above the soil surface</tissue>
    </source>
</reference>
<accession>A0A0A8ZAV5</accession>
<name>A0A0A8ZAV5_ARUDO</name>
<dbReference type="EMBL" id="GBRH01263087">
    <property type="protein sequence ID" value="JAD34808.1"/>
    <property type="molecule type" value="Transcribed_RNA"/>
</dbReference>
<proteinExistence type="predicted"/>
<dbReference type="AlphaFoldDB" id="A0A0A8ZAV5"/>
<sequence length="28" mass="3340">MYTYSRMQDNKKGVLCQRLTKCLYLSVP</sequence>
<evidence type="ECO:0000313" key="1">
    <source>
        <dbReference type="EMBL" id="JAD34808.1"/>
    </source>
</evidence>
<protein>
    <submittedName>
        <fullName evidence="1">Uncharacterized protein</fullName>
    </submittedName>
</protein>
<reference evidence="1" key="2">
    <citation type="journal article" date="2015" name="Data Brief">
        <title>Shoot transcriptome of the giant reed, Arundo donax.</title>
        <authorList>
            <person name="Barrero R.A."/>
            <person name="Guerrero F.D."/>
            <person name="Moolhuijzen P."/>
            <person name="Goolsby J.A."/>
            <person name="Tidwell J."/>
            <person name="Bellgard S.E."/>
            <person name="Bellgard M.I."/>
        </authorList>
    </citation>
    <scope>NUCLEOTIDE SEQUENCE</scope>
    <source>
        <tissue evidence="1">Shoot tissue taken approximately 20 cm above the soil surface</tissue>
    </source>
</reference>